<reference evidence="1" key="1">
    <citation type="submission" date="2023-02" db="EMBL/GenBank/DDBJ databases">
        <title>Gut commensal Christensenella minuta modulates host metabolism via a new class of secondary bile acids.</title>
        <authorList>
            <person name="Liu C."/>
        </authorList>
    </citation>
    <scope>NUCLEOTIDE SEQUENCE</scope>
    <source>
        <strain evidence="1">CA70</strain>
    </source>
</reference>
<sequence length="70" mass="7852">MIPLSRREVLGTLSAERFSQAKKLLASSSILCDYSIIYCDHTGRPGEMHHLYVREADYGKARRVLAGLAE</sequence>
<dbReference type="RefSeq" id="WP_079546744.1">
    <property type="nucleotide sequence ID" value="NZ_CP117826.1"/>
</dbReference>
<dbReference type="EMBL" id="CP117826">
    <property type="protein sequence ID" value="XCC63388.1"/>
    <property type="molecule type" value="Genomic_DNA"/>
</dbReference>
<proteinExistence type="predicted"/>
<evidence type="ECO:0000313" key="1">
    <source>
        <dbReference type="EMBL" id="XCC63388.1"/>
    </source>
</evidence>
<dbReference type="AlphaFoldDB" id="A0AAU8AB94"/>
<accession>A0AAU8AB94</accession>
<protein>
    <recommendedName>
        <fullName evidence="2">DUF2007 domain-containing protein</fullName>
    </recommendedName>
</protein>
<name>A0AAU8AB94_9FIRM</name>
<evidence type="ECO:0008006" key="2">
    <source>
        <dbReference type="Google" id="ProtNLM"/>
    </source>
</evidence>
<organism evidence="1">
    <name type="scientific">Christensenella massiliensis</name>
    <dbReference type="NCBI Taxonomy" id="1805714"/>
    <lineage>
        <taxon>Bacteria</taxon>
        <taxon>Bacillati</taxon>
        <taxon>Bacillota</taxon>
        <taxon>Clostridia</taxon>
        <taxon>Christensenellales</taxon>
        <taxon>Christensenellaceae</taxon>
        <taxon>Christensenella</taxon>
    </lineage>
</organism>
<gene>
    <name evidence="1" type="ORF">PUP29_05600</name>
</gene>